<dbReference type="CDD" id="cd00685">
    <property type="entry name" value="Trans_IPPS_HT"/>
    <property type="match status" value="1"/>
</dbReference>
<evidence type="ECO:0000313" key="14">
    <source>
        <dbReference type="Proteomes" id="UP000823963"/>
    </source>
</evidence>
<protein>
    <recommendedName>
        <fullName evidence="4">Farnesyl diphosphate synthase</fullName>
        <ecNumber evidence="3">2.5.1.10</ecNumber>
    </recommendedName>
    <alternativeName>
        <fullName evidence="10">(2E,6E)-farnesyl diphosphate synthase</fullName>
    </alternativeName>
    <alternativeName>
        <fullName evidence="9">Geranyltranstransferase</fullName>
    </alternativeName>
</protein>
<keyword evidence="5 12" id="KW-0808">Transferase</keyword>
<name>A0A9D2A989_9LACO</name>
<dbReference type="FunFam" id="1.10.600.10:FF:000001">
    <property type="entry name" value="Geranylgeranyl diphosphate synthase"/>
    <property type="match status" value="1"/>
</dbReference>
<dbReference type="GO" id="GO:0005737">
    <property type="term" value="C:cytoplasm"/>
    <property type="evidence" value="ECO:0007669"/>
    <property type="project" value="UniProtKB-ARBA"/>
</dbReference>
<dbReference type="AlphaFoldDB" id="A0A9D2A989"/>
<reference evidence="13" key="1">
    <citation type="journal article" date="2021" name="PeerJ">
        <title>Extensive microbial diversity within the chicken gut microbiome revealed by metagenomics and culture.</title>
        <authorList>
            <person name="Gilroy R."/>
            <person name="Ravi A."/>
            <person name="Getino M."/>
            <person name="Pursley I."/>
            <person name="Horton D.L."/>
            <person name="Alikhan N.F."/>
            <person name="Baker D."/>
            <person name="Gharbi K."/>
            <person name="Hall N."/>
            <person name="Watson M."/>
            <person name="Adriaenssens E.M."/>
            <person name="Foster-Nyarko E."/>
            <person name="Jarju S."/>
            <person name="Secka A."/>
            <person name="Antonio M."/>
            <person name="Oren A."/>
            <person name="Chaudhuri R.R."/>
            <person name="La Ragione R."/>
            <person name="Hildebrand F."/>
            <person name="Pallen M.J."/>
        </authorList>
    </citation>
    <scope>NUCLEOTIDE SEQUENCE</scope>
    <source>
        <strain evidence="13">6627</strain>
    </source>
</reference>
<dbReference type="InterPro" id="IPR033749">
    <property type="entry name" value="Polyprenyl_synt_CS"/>
</dbReference>
<evidence type="ECO:0000256" key="5">
    <source>
        <dbReference type="ARBA" id="ARBA00022679"/>
    </source>
</evidence>
<dbReference type="GO" id="GO:0016114">
    <property type="term" value="P:terpenoid biosynthetic process"/>
    <property type="evidence" value="ECO:0007669"/>
    <property type="project" value="UniProtKB-ARBA"/>
</dbReference>
<evidence type="ECO:0000313" key="13">
    <source>
        <dbReference type="EMBL" id="HIX01493.1"/>
    </source>
</evidence>
<dbReference type="GO" id="GO:0046872">
    <property type="term" value="F:metal ion binding"/>
    <property type="evidence" value="ECO:0007669"/>
    <property type="project" value="UniProtKB-KW"/>
</dbReference>
<evidence type="ECO:0000256" key="2">
    <source>
        <dbReference type="ARBA" id="ARBA00006706"/>
    </source>
</evidence>
<comment type="cofactor">
    <cofactor evidence="1">
        <name>Mg(2+)</name>
        <dbReference type="ChEBI" id="CHEBI:18420"/>
    </cofactor>
</comment>
<evidence type="ECO:0000256" key="3">
    <source>
        <dbReference type="ARBA" id="ARBA00012439"/>
    </source>
</evidence>
<organism evidence="13 14">
    <name type="scientific">Candidatus Ligilactobacillus excrementigallinarum</name>
    <dbReference type="NCBI Taxonomy" id="2838641"/>
    <lineage>
        <taxon>Bacteria</taxon>
        <taxon>Bacillati</taxon>
        <taxon>Bacillota</taxon>
        <taxon>Bacilli</taxon>
        <taxon>Lactobacillales</taxon>
        <taxon>Lactobacillaceae</taxon>
        <taxon>Ligilactobacillus</taxon>
    </lineage>
</organism>
<keyword evidence="7" id="KW-0460">Magnesium</keyword>
<evidence type="ECO:0000256" key="9">
    <source>
        <dbReference type="ARBA" id="ARBA00032380"/>
    </source>
</evidence>
<evidence type="ECO:0000256" key="4">
    <source>
        <dbReference type="ARBA" id="ARBA00015100"/>
    </source>
</evidence>
<dbReference type="SFLD" id="SFLDS00005">
    <property type="entry name" value="Isoprenoid_Synthase_Type_I"/>
    <property type="match status" value="1"/>
</dbReference>
<accession>A0A9D2A989</accession>
<dbReference type="PANTHER" id="PTHR43281">
    <property type="entry name" value="FARNESYL DIPHOSPHATE SYNTHASE"/>
    <property type="match status" value="1"/>
</dbReference>
<dbReference type="SUPFAM" id="SSF48576">
    <property type="entry name" value="Terpenoid synthases"/>
    <property type="match status" value="1"/>
</dbReference>
<comment type="caution">
    <text evidence="13">The sequence shown here is derived from an EMBL/GenBank/DDBJ whole genome shotgun (WGS) entry which is preliminary data.</text>
</comment>
<comment type="similarity">
    <text evidence="2 12">Belongs to the FPP/GGPP synthase family.</text>
</comment>
<dbReference type="PANTHER" id="PTHR43281:SF1">
    <property type="entry name" value="FARNESYL DIPHOSPHATE SYNTHASE"/>
    <property type="match status" value="1"/>
</dbReference>
<dbReference type="InterPro" id="IPR000092">
    <property type="entry name" value="Polyprenyl_synt"/>
</dbReference>
<reference evidence="13" key="2">
    <citation type="submission" date="2021-04" db="EMBL/GenBank/DDBJ databases">
        <authorList>
            <person name="Gilroy R."/>
        </authorList>
    </citation>
    <scope>NUCLEOTIDE SEQUENCE</scope>
    <source>
        <strain evidence="13">6627</strain>
    </source>
</reference>
<evidence type="ECO:0000256" key="6">
    <source>
        <dbReference type="ARBA" id="ARBA00022723"/>
    </source>
</evidence>
<dbReference type="Proteomes" id="UP000823963">
    <property type="component" value="Unassembled WGS sequence"/>
</dbReference>
<dbReference type="GO" id="GO:0004337">
    <property type="term" value="F:(2E,6E)-farnesyl diphosphate synthase activity"/>
    <property type="evidence" value="ECO:0007669"/>
    <property type="project" value="UniProtKB-EC"/>
</dbReference>
<sequence>MNNHLKLRILMKKNNLDIFMQEYIPQINDCLDEMLSSLNAETKLKDAMQYSVDAGGKRLRPLMTLAIIKANNHKITKEFIRAAACLELIHTYSLIHDDLPEMDNDDLRRGKPTNHKVFGQAMAVLAGDALLTFAFQKLSELNLSNNIKVKLITALSTAAGPEGMVNGQVGDIQGEKEKYNLDQLVKVHQGKTGALIRYACYAGAVLGEATEKQQTSLVEFGEMFGLAFQIYDDILDVIGSEEKLGKKVHKDAVEMKNTYPGILGLDGAIQHLQRLISSMKEQLAILVDEHFNIELLSEFLNYFDLEKEIK</sequence>
<dbReference type="InterPro" id="IPR053378">
    <property type="entry name" value="Prenyl_diphosphate_synthase"/>
</dbReference>
<evidence type="ECO:0000256" key="10">
    <source>
        <dbReference type="ARBA" id="ARBA00032873"/>
    </source>
</evidence>
<keyword evidence="8" id="KW-0414">Isoprene biosynthesis</keyword>
<comment type="catalytic activity">
    <reaction evidence="11">
        <text>isopentenyl diphosphate + (2E)-geranyl diphosphate = (2E,6E)-farnesyl diphosphate + diphosphate</text>
        <dbReference type="Rhea" id="RHEA:19361"/>
        <dbReference type="ChEBI" id="CHEBI:33019"/>
        <dbReference type="ChEBI" id="CHEBI:58057"/>
        <dbReference type="ChEBI" id="CHEBI:128769"/>
        <dbReference type="ChEBI" id="CHEBI:175763"/>
        <dbReference type="EC" id="2.5.1.10"/>
    </reaction>
</comment>
<dbReference type="NCBIfam" id="NF045485">
    <property type="entry name" value="FPPsyn"/>
    <property type="match status" value="1"/>
</dbReference>
<evidence type="ECO:0000256" key="7">
    <source>
        <dbReference type="ARBA" id="ARBA00022842"/>
    </source>
</evidence>
<proteinExistence type="inferred from homology"/>
<dbReference type="SFLD" id="SFLDG01017">
    <property type="entry name" value="Polyprenyl_Transferase_Like"/>
    <property type="match status" value="1"/>
</dbReference>
<keyword evidence="6" id="KW-0479">Metal-binding</keyword>
<dbReference type="InterPro" id="IPR008949">
    <property type="entry name" value="Isoprenoid_synthase_dom_sf"/>
</dbReference>
<dbReference type="PROSITE" id="PS00444">
    <property type="entry name" value="POLYPRENYL_SYNTHASE_2"/>
    <property type="match status" value="1"/>
</dbReference>
<evidence type="ECO:0000256" key="12">
    <source>
        <dbReference type="RuleBase" id="RU004466"/>
    </source>
</evidence>
<dbReference type="Gene3D" id="1.10.600.10">
    <property type="entry name" value="Farnesyl Diphosphate Synthase"/>
    <property type="match status" value="1"/>
</dbReference>
<dbReference type="EC" id="2.5.1.10" evidence="3"/>
<evidence type="ECO:0000256" key="11">
    <source>
        <dbReference type="ARBA" id="ARBA00049399"/>
    </source>
</evidence>
<evidence type="ECO:0000256" key="8">
    <source>
        <dbReference type="ARBA" id="ARBA00023229"/>
    </source>
</evidence>
<dbReference type="Pfam" id="PF00348">
    <property type="entry name" value="polyprenyl_synt"/>
    <property type="match status" value="1"/>
</dbReference>
<evidence type="ECO:0000256" key="1">
    <source>
        <dbReference type="ARBA" id="ARBA00001946"/>
    </source>
</evidence>
<dbReference type="PROSITE" id="PS00723">
    <property type="entry name" value="POLYPRENYL_SYNTHASE_1"/>
    <property type="match status" value="1"/>
</dbReference>
<dbReference type="EMBL" id="DXFP01000012">
    <property type="protein sequence ID" value="HIX01493.1"/>
    <property type="molecule type" value="Genomic_DNA"/>
</dbReference>
<gene>
    <name evidence="13" type="ORF">H9861_01930</name>
</gene>